<accession>A0ABR5LKH5</accession>
<evidence type="ECO:0000313" key="2">
    <source>
        <dbReference type="Proteomes" id="UP000037962"/>
    </source>
</evidence>
<dbReference type="Proteomes" id="UP000037962">
    <property type="component" value="Unassembled WGS sequence"/>
</dbReference>
<protein>
    <submittedName>
        <fullName evidence="1">Uncharacterized protein</fullName>
    </submittedName>
</protein>
<keyword evidence="2" id="KW-1185">Reference proteome</keyword>
<comment type="caution">
    <text evidence="1">The sequence shown here is derived from an EMBL/GenBank/DDBJ whole genome shotgun (WGS) entry which is preliminary data.</text>
</comment>
<evidence type="ECO:0000313" key="1">
    <source>
        <dbReference type="EMBL" id="KPG26218.1"/>
    </source>
</evidence>
<proteinExistence type="predicted"/>
<organism evidence="1 2">
    <name type="scientific">Mycobacteroides immunogenum</name>
    <dbReference type="NCBI Taxonomy" id="83262"/>
    <lineage>
        <taxon>Bacteria</taxon>
        <taxon>Bacillati</taxon>
        <taxon>Actinomycetota</taxon>
        <taxon>Actinomycetes</taxon>
        <taxon>Mycobacteriales</taxon>
        <taxon>Mycobacteriaceae</taxon>
        <taxon>Mycobacteroides</taxon>
    </lineage>
</organism>
<name>A0ABR5LKH5_9MYCO</name>
<dbReference type="RefSeq" id="WP_054430194.1">
    <property type="nucleotide sequence ID" value="NZ_LJFS01000047.1"/>
</dbReference>
<sequence>MNPNTGLLALARTNVHRLNLQGPRRALQTTHSAALDAELAVVCEASDHLGTLVAHVVAPILRSARATAPGIVEPIHVAVAELWLAGREWEAAVLAARFWAAVDAGLQSRGLPGWPAQRFLLSLRGALRGVEMPVGDVDALVSILE</sequence>
<dbReference type="EMBL" id="LJFS01000047">
    <property type="protein sequence ID" value="KPG26218.1"/>
    <property type="molecule type" value="Genomic_DNA"/>
</dbReference>
<reference evidence="1 2" key="1">
    <citation type="submission" date="2015-09" db="EMBL/GenBank/DDBJ databases">
        <title>Genome Sequences of Mycobacterium immunogenum Isolates, Recuperated from a Chloraminated Drinking Water Distribution System Simulator Subjected to Episodes of Nitrification.</title>
        <authorList>
            <person name="Gomez-Alvarez V."/>
            <person name="Revetta R.P."/>
        </authorList>
    </citation>
    <scope>NUCLEOTIDE SEQUENCE [LARGE SCALE GENOMIC DNA]</scope>
    <source>
        <strain evidence="1 2">H076</strain>
    </source>
</reference>
<gene>
    <name evidence="1" type="ORF">AN912_25555</name>
</gene>